<comment type="caution">
    <text evidence="2">The sequence shown here is derived from an EMBL/GenBank/DDBJ whole genome shotgun (WGS) entry which is preliminary data.</text>
</comment>
<dbReference type="PANTHER" id="PTHR38590">
    <property type="entry name" value="BLL0828 PROTEIN"/>
    <property type="match status" value="1"/>
</dbReference>
<keyword evidence="2" id="KW-0378">Hydrolase</keyword>
<dbReference type="PANTHER" id="PTHR38590:SF1">
    <property type="entry name" value="BLL0828 PROTEIN"/>
    <property type="match status" value="1"/>
</dbReference>
<sequence length="142" mass="16380">MPTEIDPAAISRARKLRHAMTDGERKLWAELRQFRRWYGVHVRRRAPIGAYVVDFMIHAHRLAIEVDGQHHFEPERLCRDKKRDDWLASQGYRVLRSNTGEIFESFDGCIEQILCELDVTAARPAPPTLDPSPQGGEEEGRC</sequence>
<dbReference type="InterPro" id="IPR047216">
    <property type="entry name" value="Endonuclease_DUF559_bact"/>
</dbReference>
<dbReference type="CDD" id="cd01038">
    <property type="entry name" value="Endonuclease_DUF559"/>
    <property type="match status" value="1"/>
</dbReference>
<keyword evidence="2" id="KW-0255">Endonuclease</keyword>
<dbReference type="RefSeq" id="WP_354191973.1">
    <property type="nucleotide sequence ID" value="NZ_JBEPML010000001.1"/>
</dbReference>
<reference evidence="2 3" key="1">
    <citation type="submission" date="2024-06" db="EMBL/GenBank/DDBJ databases">
        <title>Genomic Encyclopedia of Type Strains, Phase IV (KMG-IV): sequencing the most valuable type-strain genomes for metagenomic binning, comparative biology and taxonomic classification.</title>
        <authorList>
            <person name="Goeker M."/>
        </authorList>
    </citation>
    <scope>NUCLEOTIDE SEQUENCE [LARGE SCALE GENOMIC DNA]</scope>
    <source>
        <strain evidence="2 3">DSM 27865</strain>
    </source>
</reference>
<dbReference type="SUPFAM" id="SSF52980">
    <property type="entry name" value="Restriction endonuclease-like"/>
    <property type="match status" value="1"/>
</dbReference>
<dbReference type="InterPro" id="IPR011335">
    <property type="entry name" value="Restrct_endonuc-II-like"/>
</dbReference>
<name>A0ABV2MSY3_9HYPH</name>
<dbReference type="GO" id="GO:0004519">
    <property type="term" value="F:endonuclease activity"/>
    <property type="evidence" value="ECO:0007669"/>
    <property type="project" value="UniProtKB-KW"/>
</dbReference>
<organism evidence="2 3">
    <name type="scientific">Aquamicrobium terrae</name>
    <dbReference type="NCBI Taxonomy" id="1324945"/>
    <lineage>
        <taxon>Bacteria</taxon>
        <taxon>Pseudomonadati</taxon>
        <taxon>Pseudomonadota</taxon>
        <taxon>Alphaproteobacteria</taxon>
        <taxon>Hyphomicrobiales</taxon>
        <taxon>Phyllobacteriaceae</taxon>
        <taxon>Aquamicrobium</taxon>
    </lineage>
</organism>
<accession>A0ABV2MSY3</accession>
<gene>
    <name evidence="2" type="ORF">ABID37_000084</name>
</gene>
<dbReference type="InterPro" id="IPR007569">
    <property type="entry name" value="DUF559"/>
</dbReference>
<evidence type="ECO:0000313" key="2">
    <source>
        <dbReference type="EMBL" id="MET3789900.1"/>
    </source>
</evidence>
<evidence type="ECO:0000313" key="3">
    <source>
        <dbReference type="Proteomes" id="UP001549076"/>
    </source>
</evidence>
<dbReference type="EMBL" id="JBEPML010000001">
    <property type="protein sequence ID" value="MET3789900.1"/>
    <property type="molecule type" value="Genomic_DNA"/>
</dbReference>
<protein>
    <submittedName>
        <fullName evidence="2">Very-short-patch-repair endonuclease</fullName>
    </submittedName>
</protein>
<dbReference type="Gene3D" id="3.40.960.10">
    <property type="entry name" value="VSR Endonuclease"/>
    <property type="match status" value="1"/>
</dbReference>
<evidence type="ECO:0000259" key="1">
    <source>
        <dbReference type="Pfam" id="PF04480"/>
    </source>
</evidence>
<dbReference type="Pfam" id="PF04480">
    <property type="entry name" value="DUF559"/>
    <property type="match status" value="1"/>
</dbReference>
<proteinExistence type="predicted"/>
<dbReference type="Proteomes" id="UP001549076">
    <property type="component" value="Unassembled WGS sequence"/>
</dbReference>
<keyword evidence="3" id="KW-1185">Reference proteome</keyword>
<feature type="domain" description="DUF559" evidence="1">
    <location>
        <begin position="11"/>
        <end position="117"/>
    </location>
</feature>
<keyword evidence="2" id="KW-0540">Nuclease</keyword>